<name>A0ABW8SSN7_9CLOT</name>
<dbReference type="InterPro" id="IPR008331">
    <property type="entry name" value="Ferritin_DPS_dom"/>
</dbReference>
<dbReference type="SUPFAM" id="SSF47240">
    <property type="entry name" value="Ferritin-like"/>
    <property type="match status" value="1"/>
</dbReference>
<dbReference type="Proteomes" id="UP001623660">
    <property type="component" value="Unassembled WGS sequence"/>
</dbReference>
<dbReference type="CDD" id="cd07908">
    <property type="entry name" value="Mn_catalase_like"/>
    <property type="match status" value="1"/>
</dbReference>
<keyword evidence="3" id="KW-1185">Reference proteome</keyword>
<dbReference type="InterPro" id="IPR009078">
    <property type="entry name" value="Ferritin-like_SF"/>
</dbReference>
<comment type="caution">
    <text evidence="2">The sequence shown here is derived from an EMBL/GenBank/DDBJ whole genome shotgun (WGS) entry which is preliminary data.</text>
</comment>
<sequence length="176" mass="20915">MSGYISKHTKYTVNLPYQEPMIERQNIQYANILLKDYAGAVSEFTAVSLYVYQHFVSEGQYNDYAELIGGISIVEMKHLELLGKTIKLEGIKPMYIDNACPPGKLWSSRYVNYTNFIREMLMEDIRSEQKAIKNYRYHITLIQDRYIRKLLERIILDEELHVKLFTQEYEKYSNLY</sequence>
<dbReference type="Pfam" id="PF00210">
    <property type="entry name" value="Ferritin"/>
    <property type="match status" value="1"/>
</dbReference>
<dbReference type="RefSeq" id="WP_406794922.1">
    <property type="nucleotide sequence ID" value="NZ_JBJHZX010000097.1"/>
</dbReference>
<dbReference type="InterPro" id="IPR012347">
    <property type="entry name" value="Ferritin-like"/>
</dbReference>
<evidence type="ECO:0000313" key="3">
    <source>
        <dbReference type="Proteomes" id="UP001623660"/>
    </source>
</evidence>
<evidence type="ECO:0000313" key="2">
    <source>
        <dbReference type="EMBL" id="MFL0198806.1"/>
    </source>
</evidence>
<gene>
    <name evidence="2" type="ORF">ACJDU8_25125</name>
</gene>
<reference evidence="2 3" key="1">
    <citation type="submission" date="2024-11" db="EMBL/GenBank/DDBJ databases">
        <authorList>
            <person name="Heng Y.C."/>
            <person name="Lim A.C.H."/>
            <person name="Lee J.K.Y."/>
            <person name="Kittelmann S."/>
        </authorList>
    </citation>
    <scope>NUCLEOTIDE SEQUENCE [LARGE SCALE GENOMIC DNA]</scope>
    <source>
        <strain evidence="2 3">WILCCON 0269</strain>
    </source>
</reference>
<protein>
    <submittedName>
        <fullName evidence="2">Ferritin-like domain-containing protein</fullName>
    </submittedName>
</protein>
<feature type="domain" description="Ferritin/DPS" evidence="1">
    <location>
        <begin position="42"/>
        <end position="168"/>
    </location>
</feature>
<dbReference type="Gene3D" id="1.20.1260.10">
    <property type="match status" value="2"/>
</dbReference>
<accession>A0ABW8SSN7</accession>
<proteinExistence type="predicted"/>
<evidence type="ECO:0000259" key="1">
    <source>
        <dbReference type="Pfam" id="PF00210"/>
    </source>
</evidence>
<organism evidence="2 3">
    <name type="scientific">Candidatus Clostridium eludens</name>
    <dbReference type="NCBI Taxonomy" id="3381663"/>
    <lineage>
        <taxon>Bacteria</taxon>
        <taxon>Bacillati</taxon>
        <taxon>Bacillota</taxon>
        <taxon>Clostridia</taxon>
        <taxon>Eubacteriales</taxon>
        <taxon>Clostridiaceae</taxon>
        <taxon>Clostridium</taxon>
    </lineage>
</organism>
<dbReference type="EMBL" id="JBJHZX010000097">
    <property type="protein sequence ID" value="MFL0198806.1"/>
    <property type="molecule type" value="Genomic_DNA"/>
</dbReference>